<dbReference type="PhylomeDB" id="A0A167R6Q5"/>
<dbReference type="OMA" id="RIMLKQY"/>
<evidence type="ECO:0000313" key="1">
    <source>
        <dbReference type="EMBL" id="KZN85624.1"/>
    </source>
</evidence>
<name>A0A167R6Q5_PENCH</name>
<dbReference type="EMBL" id="CM002800">
    <property type="protein sequence ID" value="KZN85624.1"/>
    <property type="molecule type" value="Genomic_DNA"/>
</dbReference>
<dbReference type="AlphaFoldDB" id="A0A167R6Q5"/>
<gene>
    <name evidence="1" type="ORF">EN45_098140</name>
</gene>
<accession>A0A167R6Q5</accession>
<protein>
    <submittedName>
        <fullName evidence="1">Uncharacterized protein</fullName>
    </submittedName>
</protein>
<organism evidence="1">
    <name type="scientific">Penicillium chrysogenum</name>
    <name type="common">Penicillium notatum</name>
    <dbReference type="NCBI Taxonomy" id="5076"/>
    <lineage>
        <taxon>Eukaryota</taxon>
        <taxon>Fungi</taxon>
        <taxon>Dikarya</taxon>
        <taxon>Ascomycota</taxon>
        <taxon>Pezizomycotina</taxon>
        <taxon>Eurotiomycetes</taxon>
        <taxon>Eurotiomycetidae</taxon>
        <taxon>Eurotiales</taxon>
        <taxon>Aspergillaceae</taxon>
        <taxon>Penicillium</taxon>
        <taxon>Penicillium chrysogenum species complex</taxon>
    </lineage>
</organism>
<dbReference type="Proteomes" id="UP000076449">
    <property type="component" value="Chromosome III"/>
</dbReference>
<reference evidence="1" key="1">
    <citation type="journal article" date="2014" name="Genome Announc.">
        <title>Complete sequencing and chromosome-scale genome assembly of the industrial progenitor strain P2niaD18 from the penicillin producer Penicillium chrysogenum.</title>
        <authorList>
            <person name="Specht T."/>
            <person name="Dahlmann T.A."/>
            <person name="Zadra I."/>
            <person name="Kurnsteiner H."/>
            <person name="Kuck U."/>
        </authorList>
    </citation>
    <scope>NUCLEOTIDE SEQUENCE [LARGE SCALE GENOMIC DNA]</scope>
    <source>
        <strain evidence="1">P2niaD18</strain>
    </source>
</reference>
<proteinExistence type="predicted"/>
<sequence length="267" mass="30533">MSPKNEAQETSRHWEQRKLLHDLESSIENLDVHKLDVTRLKELNVNLCRMTLDRNSELKPHFFAPRHDYLPQPSDKILDEFFAPDPWPSSDGTASEDPYQEAYATHIFWESYAFHDVNFLDDAPWRSKDPGDYTPFGSLYQYDAPAFGAFETVDVAGGQYPHFKAVIYNDLEADNETCFRGELLIILRLMLGQLRKIRLLHHNIAPVLLVSLAGKRARVLEAYFDEGSQSLVVRSSELYEVSDRTSASKTFITLAEYFLGDPAGNTV</sequence>